<keyword evidence="3 4" id="KW-0732">Signal</keyword>
<dbReference type="AlphaFoldDB" id="A0A7K3LUU5"/>
<evidence type="ECO:0000313" key="6">
    <source>
        <dbReference type="EMBL" id="NDK92022.1"/>
    </source>
</evidence>
<evidence type="ECO:0000256" key="2">
    <source>
        <dbReference type="ARBA" id="ARBA00007639"/>
    </source>
</evidence>
<reference evidence="6 7" key="1">
    <citation type="submission" date="2020-01" db="EMBL/GenBank/DDBJ databases">
        <title>Investigation of new actinobacteria for the biodesulphurisation of diesel fuel.</title>
        <authorList>
            <person name="Athi Narayanan S.M."/>
        </authorList>
    </citation>
    <scope>NUCLEOTIDE SEQUENCE [LARGE SCALE GENOMIC DNA]</scope>
    <source>
        <strain evidence="6 7">213E</strain>
    </source>
</reference>
<dbReference type="Pfam" id="PF13407">
    <property type="entry name" value="Peripla_BP_4"/>
    <property type="match status" value="1"/>
</dbReference>
<dbReference type="PANTHER" id="PTHR46847:SF1">
    <property type="entry name" value="D-ALLOSE-BINDING PERIPLASMIC PROTEIN-RELATED"/>
    <property type="match status" value="1"/>
</dbReference>
<dbReference type="GO" id="GO:0030246">
    <property type="term" value="F:carbohydrate binding"/>
    <property type="evidence" value="ECO:0007669"/>
    <property type="project" value="UniProtKB-ARBA"/>
</dbReference>
<proteinExistence type="inferred from homology"/>
<accession>A0A7K3LUU5</accession>
<comment type="similarity">
    <text evidence="2">Belongs to the bacterial solute-binding protein 2 family.</text>
</comment>
<sequence>MSTAASPSTRRVGRSLFAAVSISAALSLAACSGGASGSDASEADIKAGIEAASAQLAKYSGDPEFTLDAPAFPMKNIAGKTIFAIPTSSENPYNVAVDEESKKVAERYGATWIEYTNQGQPTQWSMGVEQAVNQKVDVIVLSQGIDASLIKPALEKAKAADIPVVLSHTILTGEQMPEDLQPLIAAYTDAPLREANRLTVDWMITQTEGKGNAIIITSDEVPPAKAEVVAMEDEISKNCPACTYKVVNVPVADWATKIQPEIQSALSADPSINFVLPIYDSMSLYAQAGIQAAGAKGKVQISSVNGTPAVLKIQQDEGIVTMNVGESIPWLAWATLDQVGRLLNGLPPVADGAEKTPLKVITAENIDAFGTPPVAGKGYGDAYVRGYEALWGAP</sequence>
<organism evidence="6 7">
    <name type="scientific">Gordonia desulfuricans</name>
    <dbReference type="NCBI Taxonomy" id="89051"/>
    <lineage>
        <taxon>Bacteria</taxon>
        <taxon>Bacillati</taxon>
        <taxon>Actinomycetota</taxon>
        <taxon>Actinomycetes</taxon>
        <taxon>Mycobacteriales</taxon>
        <taxon>Gordoniaceae</taxon>
        <taxon>Gordonia</taxon>
    </lineage>
</organism>
<dbReference type="CDD" id="cd01536">
    <property type="entry name" value="PBP1_ABC_sugar_binding-like"/>
    <property type="match status" value="1"/>
</dbReference>
<comment type="caution">
    <text evidence="6">The sequence shown here is derived from an EMBL/GenBank/DDBJ whole genome shotgun (WGS) entry which is preliminary data.</text>
</comment>
<evidence type="ECO:0000256" key="4">
    <source>
        <dbReference type="SAM" id="SignalP"/>
    </source>
</evidence>
<evidence type="ECO:0000313" key="7">
    <source>
        <dbReference type="Proteomes" id="UP000466307"/>
    </source>
</evidence>
<name>A0A7K3LUU5_9ACTN</name>
<dbReference type="EMBL" id="JAADZU010000094">
    <property type="protein sequence ID" value="NDK92022.1"/>
    <property type="molecule type" value="Genomic_DNA"/>
</dbReference>
<dbReference type="SUPFAM" id="SSF53822">
    <property type="entry name" value="Periplasmic binding protein-like I"/>
    <property type="match status" value="1"/>
</dbReference>
<dbReference type="PANTHER" id="PTHR46847">
    <property type="entry name" value="D-ALLOSE-BINDING PERIPLASMIC PROTEIN-RELATED"/>
    <property type="match status" value="1"/>
</dbReference>
<dbReference type="InterPro" id="IPR025997">
    <property type="entry name" value="SBP_2_dom"/>
</dbReference>
<evidence type="ECO:0000259" key="5">
    <source>
        <dbReference type="Pfam" id="PF13407"/>
    </source>
</evidence>
<comment type="subcellular location">
    <subcellularLocation>
        <location evidence="1">Cell envelope</location>
    </subcellularLocation>
</comment>
<feature type="domain" description="Periplasmic binding protein" evidence="5">
    <location>
        <begin position="85"/>
        <end position="345"/>
    </location>
</feature>
<dbReference type="Proteomes" id="UP000466307">
    <property type="component" value="Unassembled WGS sequence"/>
</dbReference>
<feature type="signal peptide" evidence="4">
    <location>
        <begin position="1"/>
        <end position="29"/>
    </location>
</feature>
<gene>
    <name evidence="6" type="ORF">GYA93_20970</name>
</gene>
<dbReference type="GO" id="GO:0030313">
    <property type="term" value="C:cell envelope"/>
    <property type="evidence" value="ECO:0007669"/>
    <property type="project" value="UniProtKB-SubCell"/>
</dbReference>
<feature type="chain" id="PRO_5039546120" evidence="4">
    <location>
        <begin position="30"/>
        <end position="394"/>
    </location>
</feature>
<keyword evidence="7" id="KW-1185">Reference proteome</keyword>
<dbReference type="RefSeq" id="WP_059037610.1">
    <property type="nucleotide sequence ID" value="NZ_JAADZU010000094.1"/>
</dbReference>
<evidence type="ECO:0000256" key="3">
    <source>
        <dbReference type="ARBA" id="ARBA00022729"/>
    </source>
</evidence>
<dbReference type="InterPro" id="IPR028082">
    <property type="entry name" value="Peripla_BP_I"/>
</dbReference>
<protein>
    <submittedName>
        <fullName evidence="6">Sugar ABC transporter substrate-binding protein</fullName>
    </submittedName>
</protein>
<dbReference type="Gene3D" id="3.40.50.2300">
    <property type="match status" value="2"/>
</dbReference>
<evidence type="ECO:0000256" key="1">
    <source>
        <dbReference type="ARBA" id="ARBA00004196"/>
    </source>
</evidence>